<sequence>MASSLHLTSSLLLLLLMALVSLLISPTHSQNCTSQTFTQTNTTFANCTNLPTLNASIHWTYSPTTRPNPTLNIAFIAPPASPQGWIAWALNPTSTGMLGAQSLIAFRGTNGSVVVRTYNITSYSSIAESRILYNVSNLRGEYSDGVFRIFATLALPSGAAGEVNQVWQVGASVRNGVPERHNFATENLNSRNMLQLVAAAATGDRNGTVTATAPSSGSAAPPVRQSGNDTGGSSRVLGSGLYGVLVLLGLLILGF</sequence>
<evidence type="ECO:0000313" key="10">
    <source>
        <dbReference type="EMBL" id="KAL3850448.1"/>
    </source>
</evidence>
<feature type="transmembrane region" description="Helical" evidence="7">
    <location>
        <begin position="236"/>
        <end position="254"/>
    </location>
</feature>
<evidence type="ECO:0000256" key="6">
    <source>
        <dbReference type="SAM" id="MobiDB-lite"/>
    </source>
</evidence>
<evidence type="ECO:0000256" key="2">
    <source>
        <dbReference type="ARBA" id="ARBA00022448"/>
    </source>
</evidence>
<feature type="signal peptide" evidence="8">
    <location>
        <begin position="1"/>
        <end position="29"/>
    </location>
</feature>
<accession>A0ABD3UPK8</accession>
<keyword evidence="11" id="KW-1185">Reference proteome</keyword>
<evidence type="ECO:0000256" key="1">
    <source>
        <dbReference type="ARBA" id="ARBA00004370"/>
    </source>
</evidence>
<dbReference type="PANTHER" id="PTHR23130">
    <property type="entry name" value="CYTOCHROME B561 AND DOMON DOMAIN-CONTAINING PROTEIN"/>
    <property type="match status" value="1"/>
</dbReference>
<name>A0ABD3UPK8_9LAMI</name>
<evidence type="ECO:0000256" key="4">
    <source>
        <dbReference type="ARBA" id="ARBA00022982"/>
    </source>
</evidence>
<dbReference type="Pfam" id="PF04526">
    <property type="entry name" value="DUF568"/>
    <property type="match status" value="1"/>
</dbReference>
<evidence type="ECO:0000256" key="3">
    <source>
        <dbReference type="ARBA" id="ARBA00022729"/>
    </source>
</evidence>
<keyword evidence="7" id="KW-1133">Transmembrane helix</keyword>
<feature type="region of interest" description="Disordered" evidence="6">
    <location>
        <begin position="206"/>
        <end position="231"/>
    </location>
</feature>
<dbReference type="AlphaFoldDB" id="A0ABD3UPK8"/>
<dbReference type="EMBL" id="JBJXBP010000001">
    <property type="protein sequence ID" value="KAL3850448.1"/>
    <property type="molecule type" value="Genomic_DNA"/>
</dbReference>
<evidence type="ECO:0000313" key="11">
    <source>
        <dbReference type="Proteomes" id="UP001634393"/>
    </source>
</evidence>
<evidence type="ECO:0000256" key="7">
    <source>
        <dbReference type="SAM" id="Phobius"/>
    </source>
</evidence>
<evidence type="ECO:0000256" key="8">
    <source>
        <dbReference type="SAM" id="SignalP"/>
    </source>
</evidence>
<feature type="domain" description="DOMON" evidence="9">
    <location>
        <begin position="53"/>
        <end position="170"/>
    </location>
</feature>
<keyword evidence="4" id="KW-0249">Electron transport</keyword>
<feature type="compositionally biased region" description="Low complexity" evidence="6">
    <location>
        <begin position="207"/>
        <end position="223"/>
    </location>
</feature>
<comment type="subcellular location">
    <subcellularLocation>
        <location evidence="1">Membrane</location>
    </subcellularLocation>
</comment>
<keyword evidence="2" id="KW-0813">Transport</keyword>
<dbReference type="PANTHER" id="PTHR23130:SF157">
    <property type="entry name" value="AUXIN-INDUCED IN ROOT CULTURES PROTEIN 12"/>
    <property type="match status" value="1"/>
</dbReference>
<reference evidence="10 11" key="1">
    <citation type="submission" date="2024-12" db="EMBL/GenBank/DDBJ databases">
        <title>The unique morphological basis and parallel evolutionary history of personate flowers in Penstemon.</title>
        <authorList>
            <person name="Depatie T.H."/>
            <person name="Wessinger C.A."/>
        </authorList>
    </citation>
    <scope>NUCLEOTIDE SEQUENCE [LARGE SCALE GENOMIC DNA]</scope>
    <source>
        <strain evidence="10">WTNN_2</strain>
        <tissue evidence="10">Leaf</tissue>
    </source>
</reference>
<comment type="caution">
    <text evidence="10">The sequence shown here is derived from an EMBL/GenBank/DDBJ whole genome shotgun (WGS) entry which is preliminary data.</text>
</comment>
<keyword evidence="7" id="KW-0812">Transmembrane</keyword>
<evidence type="ECO:0000259" key="9">
    <source>
        <dbReference type="PROSITE" id="PS50836"/>
    </source>
</evidence>
<dbReference type="InterPro" id="IPR005018">
    <property type="entry name" value="DOMON_domain"/>
</dbReference>
<gene>
    <name evidence="10" type="ORF">ACJIZ3_012330</name>
</gene>
<protein>
    <recommendedName>
        <fullName evidence="9">DOMON domain-containing protein</fullName>
    </recommendedName>
</protein>
<dbReference type="CDD" id="cd09629">
    <property type="entry name" value="DOMON_CIL1_like"/>
    <property type="match status" value="1"/>
</dbReference>
<feature type="chain" id="PRO_5044780885" description="DOMON domain-containing protein" evidence="8">
    <location>
        <begin position="30"/>
        <end position="255"/>
    </location>
</feature>
<keyword evidence="5 7" id="KW-0472">Membrane</keyword>
<dbReference type="GO" id="GO:0016020">
    <property type="term" value="C:membrane"/>
    <property type="evidence" value="ECO:0007669"/>
    <property type="project" value="UniProtKB-SubCell"/>
</dbReference>
<keyword evidence="3 8" id="KW-0732">Signal</keyword>
<proteinExistence type="predicted"/>
<dbReference type="Proteomes" id="UP001634393">
    <property type="component" value="Unassembled WGS sequence"/>
</dbReference>
<dbReference type="PROSITE" id="PS50836">
    <property type="entry name" value="DOMON"/>
    <property type="match status" value="1"/>
</dbReference>
<evidence type="ECO:0000256" key="5">
    <source>
        <dbReference type="ARBA" id="ARBA00023136"/>
    </source>
</evidence>
<organism evidence="10 11">
    <name type="scientific">Penstemon smallii</name>
    <dbReference type="NCBI Taxonomy" id="265156"/>
    <lineage>
        <taxon>Eukaryota</taxon>
        <taxon>Viridiplantae</taxon>
        <taxon>Streptophyta</taxon>
        <taxon>Embryophyta</taxon>
        <taxon>Tracheophyta</taxon>
        <taxon>Spermatophyta</taxon>
        <taxon>Magnoliopsida</taxon>
        <taxon>eudicotyledons</taxon>
        <taxon>Gunneridae</taxon>
        <taxon>Pentapetalae</taxon>
        <taxon>asterids</taxon>
        <taxon>lamiids</taxon>
        <taxon>Lamiales</taxon>
        <taxon>Plantaginaceae</taxon>
        <taxon>Cheloneae</taxon>
        <taxon>Penstemon</taxon>
    </lineage>
</organism>
<dbReference type="InterPro" id="IPR045265">
    <property type="entry name" value="AIR12_DOMON"/>
</dbReference>